<accession>A0AAN9RC44</accession>
<name>A0AAN9RC44_CANGL</name>
<evidence type="ECO:0000313" key="2">
    <source>
        <dbReference type="Proteomes" id="UP001367508"/>
    </source>
</evidence>
<protein>
    <submittedName>
        <fullName evidence="1">Uncharacterized protein</fullName>
    </submittedName>
</protein>
<dbReference type="EMBL" id="JAYMYQ010000001">
    <property type="protein sequence ID" value="KAK7361263.1"/>
    <property type="molecule type" value="Genomic_DNA"/>
</dbReference>
<gene>
    <name evidence="1" type="ORF">VNO77_03312</name>
</gene>
<proteinExistence type="predicted"/>
<sequence length="169" mass="18822">MKRGGWLGTRRRIHFSKGEVLVITEGRQGERVGSFGGGGGYKILCITGHRSKKKGFSAGKRGDPVLPLSYEENFRNTVDFCRNSHEQLFVTNTQGITVETNRGTTLAHKNGPEETYHADRHNRMRTHPSPDQSPFQPQVSGARDANLGVRTSKIYIADGTQQHSKTMLQ</sequence>
<evidence type="ECO:0000313" key="1">
    <source>
        <dbReference type="EMBL" id="KAK7361263.1"/>
    </source>
</evidence>
<organism evidence="1 2">
    <name type="scientific">Canavalia gladiata</name>
    <name type="common">Sword bean</name>
    <name type="synonym">Dolichos gladiatus</name>
    <dbReference type="NCBI Taxonomy" id="3824"/>
    <lineage>
        <taxon>Eukaryota</taxon>
        <taxon>Viridiplantae</taxon>
        <taxon>Streptophyta</taxon>
        <taxon>Embryophyta</taxon>
        <taxon>Tracheophyta</taxon>
        <taxon>Spermatophyta</taxon>
        <taxon>Magnoliopsida</taxon>
        <taxon>eudicotyledons</taxon>
        <taxon>Gunneridae</taxon>
        <taxon>Pentapetalae</taxon>
        <taxon>rosids</taxon>
        <taxon>fabids</taxon>
        <taxon>Fabales</taxon>
        <taxon>Fabaceae</taxon>
        <taxon>Papilionoideae</taxon>
        <taxon>50 kb inversion clade</taxon>
        <taxon>NPAAA clade</taxon>
        <taxon>indigoferoid/millettioid clade</taxon>
        <taxon>Phaseoleae</taxon>
        <taxon>Canavalia</taxon>
    </lineage>
</organism>
<dbReference type="Proteomes" id="UP001367508">
    <property type="component" value="Unassembled WGS sequence"/>
</dbReference>
<keyword evidence="2" id="KW-1185">Reference proteome</keyword>
<dbReference type="AlphaFoldDB" id="A0AAN9RC44"/>
<reference evidence="1 2" key="1">
    <citation type="submission" date="2024-01" db="EMBL/GenBank/DDBJ databases">
        <title>The genomes of 5 underutilized Papilionoideae crops provide insights into root nodulation and disease resistanc.</title>
        <authorList>
            <person name="Jiang F."/>
        </authorList>
    </citation>
    <scope>NUCLEOTIDE SEQUENCE [LARGE SCALE GENOMIC DNA]</scope>
    <source>
        <strain evidence="1">LVBAO_FW01</strain>
        <tissue evidence="1">Leaves</tissue>
    </source>
</reference>
<comment type="caution">
    <text evidence="1">The sequence shown here is derived from an EMBL/GenBank/DDBJ whole genome shotgun (WGS) entry which is preliminary data.</text>
</comment>